<comment type="caution">
    <text evidence="1">The sequence shown here is derived from an EMBL/GenBank/DDBJ whole genome shotgun (WGS) entry which is preliminary data.</text>
</comment>
<dbReference type="Proteomes" id="UP000011599">
    <property type="component" value="Unassembled WGS sequence"/>
</dbReference>
<proteinExistence type="predicted"/>
<accession>L9VKS9</accession>
<keyword evidence="2" id="KW-1185">Reference proteome</keyword>
<protein>
    <submittedName>
        <fullName evidence="1">Uncharacterized protein</fullName>
    </submittedName>
</protein>
<evidence type="ECO:0000313" key="1">
    <source>
        <dbReference type="EMBL" id="ELY37754.1"/>
    </source>
</evidence>
<evidence type="ECO:0000313" key="2">
    <source>
        <dbReference type="Proteomes" id="UP000011599"/>
    </source>
</evidence>
<organism evidence="1 2">
    <name type="scientific">Natronorubrum tibetense GA33</name>
    <dbReference type="NCBI Taxonomy" id="1114856"/>
    <lineage>
        <taxon>Archaea</taxon>
        <taxon>Methanobacteriati</taxon>
        <taxon>Methanobacteriota</taxon>
        <taxon>Stenosarchaea group</taxon>
        <taxon>Halobacteria</taxon>
        <taxon>Halobacteriales</taxon>
        <taxon>Natrialbaceae</taxon>
        <taxon>Natronorubrum</taxon>
    </lineage>
</organism>
<dbReference type="RefSeq" id="WP_006092059.1">
    <property type="nucleotide sequence ID" value="NZ_AOHW01000045.1"/>
</dbReference>
<gene>
    <name evidence="1" type="ORF">C496_19640</name>
</gene>
<dbReference type="PATRIC" id="fig|1114856.3.peg.4059"/>
<reference evidence="1 2" key="1">
    <citation type="journal article" date="2014" name="PLoS Genet.">
        <title>Phylogenetically driven sequencing of extremely halophilic archaea reveals strategies for static and dynamic osmo-response.</title>
        <authorList>
            <person name="Becker E.A."/>
            <person name="Seitzer P.M."/>
            <person name="Tritt A."/>
            <person name="Larsen D."/>
            <person name="Krusor M."/>
            <person name="Yao A.I."/>
            <person name="Wu D."/>
            <person name="Madern D."/>
            <person name="Eisen J.A."/>
            <person name="Darling A.E."/>
            <person name="Facciotti M.T."/>
        </authorList>
    </citation>
    <scope>NUCLEOTIDE SEQUENCE [LARGE SCALE GENOMIC DNA]</scope>
    <source>
        <strain evidence="1 2">GA33</strain>
    </source>
</reference>
<dbReference type="EMBL" id="AOHW01000045">
    <property type="protein sequence ID" value="ELY37754.1"/>
    <property type="molecule type" value="Genomic_DNA"/>
</dbReference>
<dbReference type="OrthoDB" id="194112at2157"/>
<name>L9VKS9_9EURY</name>
<dbReference type="AlphaFoldDB" id="L9VKS9"/>
<sequence length="174" mass="20224">MFRKLLSLYIGSRWRSFCGIDRDEFTELAIETLDELEYDYTHEVTETTSGEKYMLTAGDEKVEIAIKAPEQFTIQVVTAKANPGVGYALKFFSTKEMREEMTSNACVVDIQDVTKTTRPRIAQFMQRVIEQSDHPPWKVTHHVGFRLAFLLRWKIRILWKYWLGVDHDPATDAA</sequence>
<dbReference type="eggNOG" id="ENOG502N5GB">
    <property type="taxonomic scope" value="Archaea"/>
</dbReference>